<dbReference type="EMBL" id="QHKI01000103">
    <property type="protein sequence ID" value="RSM63857.1"/>
    <property type="molecule type" value="Genomic_DNA"/>
</dbReference>
<dbReference type="Proteomes" id="UP000287547">
    <property type="component" value="Unassembled WGS sequence"/>
</dbReference>
<sequence length="65" mass="7291">MEFDLCTEAGRSLWMRGSIFVGGFALEDAVSVRADETLPTDDMMDIVEALVDKSFLQRETRGDFV</sequence>
<evidence type="ECO:0000313" key="1">
    <source>
        <dbReference type="EMBL" id="RSM63857.1"/>
    </source>
</evidence>
<dbReference type="AlphaFoldDB" id="A0A428Y8G8"/>
<gene>
    <name evidence="1" type="ORF">DMH04_52270</name>
</gene>
<dbReference type="RefSeq" id="WP_037276192.1">
    <property type="nucleotide sequence ID" value="NZ_QHKI01000103.1"/>
</dbReference>
<proteinExistence type="predicted"/>
<accession>A0A428Y8G8</accession>
<name>A0A428Y8G8_KIBAR</name>
<comment type="caution">
    <text evidence="1">The sequence shown here is derived from an EMBL/GenBank/DDBJ whole genome shotgun (WGS) entry which is preliminary data.</text>
</comment>
<protein>
    <submittedName>
        <fullName evidence="1">Uncharacterized protein</fullName>
    </submittedName>
</protein>
<organism evidence="1 2">
    <name type="scientific">Kibdelosporangium aridum</name>
    <dbReference type="NCBI Taxonomy" id="2030"/>
    <lineage>
        <taxon>Bacteria</taxon>
        <taxon>Bacillati</taxon>
        <taxon>Actinomycetota</taxon>
        <taxon>Actinomycetes</taxon>
        <taxon>Pseudonocardiales</taxon>
        <taxon>Pseudonocardiaceae</taxon>
        <taxon>Kibdelosporangium</taxon>
    </lineage>
</organism>
<dbReference type="OrthoDB" id="9812579at2"/>
<evidence type="ECO:0000313" key="2">
    <source>
        <dbReference type="Proteomes" id="UP000287547"/>
    </source>
</evidence>
<reference evidence="1 2" key="1">
    <citation type="submission" date="2018-05" db="EMBL/GenBank/DDBJ databases">
        <title>Evolution of GPA BGCs.</title>
        <authorList>
            <person name="Waglechner N."/>
            <person name="Wright G.D."/>
        </authorList>
    </citation>
    <scope>NUCLEOTIDE SEQUENCE [LARGE SCALE GENOMIC DNA]</scope>
    <source>
        <strain evidence="1 2">A82846</strain>
    </source>
</reference>